<proteinExistence type="predicted"/>
<dbReference type="AlphaFoldDB" id="A0A419S515"/>
<dbReference type="RefSeq" id="WP_120182140.1">
    <property type="nucleotide sequence ID" value="NZ_MBTA01000025.1"/>
</dbReference>
<dbReference type="EMBL" id="MBTA01000025">
    <property type="protein sequence ID" value="RKD15212.1"/>
    <property type="molecule type" value="Genomic_DNA"/>
</dbReference>
<evidence type="ECO:0000259" key="2">
    <source>
        <dbReference type="Pfam" id="PF03432"/>
    </source>
</evidence>
<reference evidence="3 4" key="1">
    <citation type="submission" date="2016-07" db="EMBL/GenBank/DDBJ databases">
        <title>Genome of Pelobium manganitolerans.</title>
        <authorList>
            <person name="Wu S."/>
            <person name="Wang G."/>
        </authorList>
    </citation>
    <scope>NUCLEOTIDE SEQUENCE [LARGE SCALE GENOMIC DNA]</scope>
    <source>
        <strain evidence="3 4">YS-25</strain>
    </source>
</reference>
<evidence type="ECO:0000313" key="4">
    <source>
        <dbReference type="Proteomes" id="UP000283433"/>
    </source>
</evidence>
<feature type="domain" description="MobA/VirD2-like nuclease" evidence="2">
    <location>
        <begin position="17"/>
        <end position="151"/>
    </location>
</feature>
<organism evidence="3 4">
    <name type="scientific">Pelobium manganitolerans</name>
    <dbReference type="NCBI Taxonomy" id="1842495"/>
    <lineage>
        <taxon>Bacteria</taxon>
        <taxon>Pseudomonadati</taxon>
        <taxon>Bacteroidota</taxon>
        <taxon>Sphingobacteriia</taxon>
        <taxon>Sphingobacteriales</taxon>
        <taxon>Sphingobacteriaceae</taxon>
        <taxon>Pelobium</taxon>
    </lineage>
</organism>
<keyword evidence="4" id="KW-1185">Reference proteome</keyword>
<feature type="compositionally biased region" description="Polar residues" evidence="1">
    <location>
        <begin position="360"/>
        <end position="381"/>
    </location>
</feature>
<dbReference type="InterPro" id="IPR005094">
    <property type="entry name" value="Endonuclease_MobA/VirD2"/>
</dbReference>
<comment type="caution">
    <text evidence="3">The sequence shown here is derived from an EMBL/GenBank/DDBJ whole genome shotgun (WGS) entry which is preliminary data.</text>
</comment>
<feature type="region of interest" description="Disordered" evidence="1">
    <location>
        <begin position="348"/>
        <end position="381"/>
    </location>
</feature>
<dbReference type="OrthoDB" id="915634at2"/>
<evidence type="ECO:0000313" key="3">
    <source>
        <dbReference type="EMBL" id="RKD15212.1"/>
    </source>
</evidence>
<evidence type="ECO:0000256" key="1">
    <source>
        <dbReference type="SAM" id="MobiDB-lite"/>
    </source>
</evidence>
<dbReference type="Proteomes" id="UP000283433">
    <property type="component" value="Unassembled WGS sequence"/>
</dbReference>
<gene>
    <name evidence="3" type="ORF">BCY91_06780</name>
</gene>
<accession>A0A419S515</accession>
<name>A0A419S515_9SPHI</name>
<dbReference type="Pfam" id="PF03432">
    <property type="entry name" value="Relaxase"/>
    <property type="match status" value="1"/>
</dbReference>
<protein>
    <recommendedName>
        <fullName evidence="2">MobA/VirD2-like nuclease domain-containing protein</fullName>
    </recommendedName>
</protein>
<sequence length="420" mass="47066">MVAKIISGKSLIGALNYNENKVHQGKAELIFQSGYAKDLIQLNFNDKLLRLKDLTLRNKRVKTNTVHISLNFSTNERLPPDLLGEIANEYMERIGFGNQPYLVYKHNDAAHPHVHIVSTNIKSSGERISLHNLGSTKSEEARQLLEEKFGLVQAGKNTKSQALDSSALNKVEYGKVDTKRALTNTINAVIKTYRFTSLPELNAVLQSYNVLADRGAKDSRMFASKGLLYWVVDNKGNKIGVPIKASSIYGRPTLKNLEERFKQNEELRKPLVEKLKPIIDGVLMTKASPRGFSQALINKGIQVVFRCNENNYLYGVTYVDHTNKVVCNGSDLGKKYTAAALNKYFQETPNTLPPREGLHSRSTSTGYISGSNTLSPQAPINQNSNKSLIEGLLQPDYSEVSTMRSVLQNRRKKKRKRLSK</sequence>